<dbReference type="SUPFAM" id="SSF81383">
    <property type="entry name" value="F-box domain"/>
    <property type="match status" value="1"/>
</dbReference>
<dbReference type="InterPro" id="IPR036322">
    <property type="entry name" value="WD40_repeat_dom_sf"/>
</dbReference>
<dbReference type="Gene3D" id="2.130.10.10">
    <property type="entry name" value="YVTN repeat-like/Quinoprotein amine dehydrogenase"/>
    <property type="match status" value="3"/>
</dbReference>
<dbReference type="PROSITE" id="PS50082">
    <property type="entry name" value="WD_REPEATS_2"/>
    <property type="match status" value="5"/>
</dbReference>
<name>A0A0C9VBK9_SPHS4</name>
<evidence type="ECO:0000256" key="5">
    <source>
        <dbReference type="SAM" id="MobiDB-lite"/>
    </source>
</evidence>
<dbReference type="HOGENOM" id="CLU_000288_103_2_1"/>
<keyword evidence="2" id="KW-0677">Repeat</keyword>
<dbReference type="PROSITE" id="PS50294">
    <property type="entry name" value="WD_REPEATS_REGION"/>
    <property type="match status" value="3"/>
</dbReference>
<dbReference type="OrthoDB" id="190105at2759"/>
<feature type="region of interest" description="Disordered" evidence="5">
    <location>
        <begin position="617"/>
        <end position="665"/>
    </location>
</feature>
<evidence type="ECO:0000256" key="1">
    <source>
        <dbReference type="ARBA" id="ARBA00022574"/>
    </source>
</evidence>
<dbReference type="SMART" id="SM00320">
    <property type="entry name" value="WD40"/>
    <property type="match status" value="7"/>
</dbReference>
<feature type="compositionally biased region" description="Low complexity" evidence="5">
    <location>
        <begin position="619"/>
        <end position="631"/>
    </location>
</feature>
<dbReference type="PRINTS" id="PR00320">
    <property type="entry name" value="GPROTEINBRPT"/>
</dbReference>
<accession>A0A0C9VBK9</accession>
<feature type="domain" description="F-box" evidence="6">
    <location>
        <begin position="93"/>
        <end position="140"/>
    </location>
</feature>
<dbReference type="InterPro" id="IPR015943">
    <property type="entry name" value="WD40/YVTN_repeat-like_dom_sf"/>
</dbReference>
<proteinExistence type="predicted"/>
<evidence type="ECO:0000259" key="6">
    <source>
        <dbReference type="PROSITE" id="PS50181"/>
    </source>
</evidence>
<evidence type="ECO:0000313" key="7">
    <source>
        <dbReference type="EMBL" id="KIJ34875.1"/>
    </source>
</evidence>
<keyword evidence="3" id="KW-0833">Ubl conjugation pathway</keyword>
<dbReference type="InterPro" id="IPR020472">
    <property type="entry name" value="WD40_PAC1"/>
</dbReference>
<reference evidence="7 8" key="1">
    <citation type="submission" date="2014-06" db="EMBL/GenBank/DDBJ databases">
        <title>Evolutionary Origins and Diversification of the Mycorrhizal Mutualists.</title>
        <authorList>
            <consortium name="DOE Joint Genome Institute"/>
            <consortium name="Mycorrhizal Genomics Consortium"/>
            <person name="Kohler A."/>
            <person name="Kuo A."/>
            <person name="Nagy L.G."/>
            <person name="Floudas D."/>
            <person name="Copeland A."/>
            <person name="Barry K.W."/>
            <person name="Cichocki N."/>
            <person name="Veneault-Fourrey C."/>
            <person name="LaButti K."/>
            <person name="Lindquist E.A."/>
            <person name="Lipzen A."/>
            <person name="Lundell T."/>
            <person name="Morin E."/>
            <person name="Murat C."/>
            <person name="Riley R."/>
            <person name="Ohm R."/>
            <person name="Sun H."/>
            <person name="Tunlid A."/>
            <person name="Henrissat B."/>
            <person name="Grigoriev I.V."/>
            <person name="Hibbett D.S."/>
            <person name="Martin F."/>
        </authorList>
    </citation>
    <scope>NUCLEOTIDE SEQUENCE [LARGE SCALE GENOMIC DNA]</scope>
    <source>
        <strain evidence="7 8">SS14</strain>
    </source>
</reference>
<dbReference type="Pfam" id="PF00400">
    <property type="entry name" value="WD40"/>
    <property type="match status" value="5"/>
</dbReference>
<feature type="repeat" description="WD" evidence="4">
    <location>
        <begin position="539"/>
        <end position="578"/>
    </location>
</feature>
<organism evidence="7 8">
    <name type="scientific">Sphaerobolus stellatus (strain SS14)</name>
    <dbReference type="NCBI Taxonomy" id="990650"/>
    <lineage>
        <taxon>Eukaryota</taxon>
        <taxon>Fungi</taxon>
        <taxon>Dikarya</taxon>
        <taxon>Basidiomycota</taxon>
        <taxon>Agaricomycotina</taxon>
        <taxon>Agaricomycetes</taxon>
        <taxon>Phallomycetidae</taxon>
        <taxon>Geastrales</taxon>
        <taxon>Sphaerobolaceae</taxon>
        <taxon>Sphaerobolus</taxon>
    </lineage>
</organism>
<dbReference type="SMART" id="SM00256">
    <property type="entry name" value="FBOX"/>
    <property type="match status" value="1"/>
</dbReference>
<dbReference type="CDD" id="cd00200">
    <property type="entry name" value="WD40"/>
    <property type="match status" value="1"/>
</dbReference>
<feature type="repeat" description="WD" evidence="4">
    <location>
        <begin position="427"/>
        <end position="456"/>
    </location>
</feature>
<dbReference type="Gene3D" id="1.20.1280.50">
    <property type="match status" value="1"/>
</dbReference>
<dbReference type="PANTHER" id="PTHR19872">
    <property type="entry name" value="UBIQUITIN LIGASE SPECIFICITY FACTOR/HREP PROTEIN"/>
    <property type="match status" value="1"/>
</dbReference>
<feature type="region of interest" description="Disordered" evidence="5">
    <location>
        <begin position="336"/>
        <end position="377"/>
    </location>
</feature>
<dbReference type="InterPro" id="IPR019775">
    <property type="entry name" value="WD40_repeat_CS"/>
</dbReference>
<feature type="repeat" description="WD" evidence="4">
    <location>
        <begin position="499"/>
        <end position="538"/>
    </location>
</feature>
<evidence type="ECO:0000256" key="2">
    <source>
        <dbReference type="ARBA" id="ARBA00022737"/>
    </source>
</evidence>
<feature type="region of interest" description="Disordered" evidence="5">
    <location>
        <begin position="393"/>
        <end position="425"/>
    </location>
</feature>
<dbReference type="SUPFAM" id="SSF50978">
    <property type="entry name" value="WD40 repeat-like"/>
    <property type="match status" value="1"/>
</dbReference>
<dbReference type="InterPro" id="IPR036047">
    <property type="entry name" value="F-box-like_dom_sf"/>
</dbReference>
<evidence type="ECO:0000313" key="8">
    <source>
        <dbReference type="Proteomes" id="UP000054279"/>
    </source>
</evidence>
<evidence type="ECO:0000256" key="3">
    <source>
        <dbReference type="ARBA" id="ARBA00022786"/>
    </source>
</evidence>
<dbReference type="PANTHER" id="PTHR19872:SF9">
    <property type="entry name" value="UBIQUITIN-BINDING SDF UBIQUITIN LIGASE COMPLEX SUBUNIT"/>
    <property type="match status" value="1"/>
</dbReference>
<protein>
    <recommendedName>
        <fullName evidence="6">F-box domain-containing protein</fullName>
    </recommendedName>
</protein>
<dbReference type="EMBL" id="KN837195">
    <property type="protein sequence ID" value="KIJ34875.1"/>
    <property type="molecule type" value="Genomic_DNA"/>
</dbReference>
<feature type="repeat" description="WD" evidence="4">
    <location>
        <begin position="457"/>
        <end position="498"/>
    </location>
</feature>
<feature type="compositionally biased region" description="Basic and acidic residues" evidence="5">
    <location>
        <begin position="342"/>
        <end position="353"/>
    </location>
</feature>
<gene>
    <name evidence="7" type="ORF">M422DRAFT_34949</name>
</gene>
<dbReference type="Proteomes" id="UP000054279">
    <property type="component" value="Unassembled WGS sequence"/>
</dbReference>
<feature type="repeat" description="WD" evidence="4">
    <location>
        <begin position="579"/>
        <end position="612"/>
    </location>
</feature>
<dbReference type="InterPro" id="IPR001680">
    <property type="entry name" value="WD40_rpt"/>
</dbReference>
<keyword evidence="8" id="KW-1185">Reference proteome</keyword>
<dbReference type="InterPro" id="IPR051075">
    <property type="entry name" value="SCF_subunit_WD-repeat"/>
</dbReference>
<dbReference type="Pfam" id="PF12937">
    <property type="entry name" value="F-box-like"/>
    <property type="match status" value="1"/>
</dbReference>
<dbReference type="PROSITE" id="PS00678">
    <property type="entry name" value="WD_REPEATS_1"/>
    <property type="match status" value="3"/>
</dbReference>
<sequence length="793" mass="85626">MTINDRSSGTIETVYPSLFAPPTPSSSPLLRTTTMTTQIFDSEQRTVDARTWASQASSHVQYLSNTALTSLLGTLLPHLSSQQLAQLLPDRRRDFLTDLPPEVALHVLSFVDDVRTLGRAARVSRMWKILIEDEAPWKALCARRGFETGGGDGGEGEWDGKDLLLRIRKRKLAQPTQDGPGALTSLMNMLSAAARIDGPTESLASAIEGIPTSPMLRLIERKTKQSPAIAASLTLPPPPAPLPSPPPSLPSFSYRKHFKASHMTEYNWRHSGRLLRSHRSQDPGTVTSLAMDNEWIAVGLANSRVHVFSAATGVLARTLNGHDAGVWSLWLVSRGGGRTKSGAKEKAKAKEDNSSSMESFPSEEAQDGSWESILSSSTASTADSADLPFQSVFDSLNPPSPLDPDNGEGDEPEPDRQSDPCNASRGWGQANSLVVSGSCDKHIRVWDIKTGYCLFVLRGHRSTVRCIKMLHGRPVAVSGGRDHTLRVWDIQKGTLLRTLEGHTDAVRCLDIYGDKVVSGSYDCSVRLWDVDTGECLKVFNGHYHQVYTVAFDGERIASGGLDTTVRIWSASNGQCVALLQGHSALVCQLQLSSRTNTVITGSADGRIIIFKIAPPVVPSTSTSSKSSSSTTRLHPPHSTFPIATANRINPTPPSSPAMHPHPDNVSGYQILTRVQAHESSVAGLQFDDRRGVGGVGRKWVVSGGNDGRVILWEWDSESDEGGAGTGMVDIGSIISSGSSTGSGVGLKMVRDLTEPCEGLWKVAIRGDTAVICALRAGRTVLEIWSFRPVEEEL</sequence>
<dbReference type="InterPro" id="IPR001810">
    <property type="entry name" value="F-box_dom"/>
</dbReference>
<dbReference type="AlphaFoldDB" id="A0A0C9VBK9"/>
<keyword evidence="1 4" id="KW-0853">WD repeat</keyword>
<dbReference type="PROSITE" id="PS50181">
    <property type="entry name" value="FBOX"/>
    <property type="match status" value="1"/>
</dbReference>
<evidence type="ECO:0000256" key="4">
    <source>
        <dbReference type="PROSITE-ProRule" id="PRU00221"/>
    </source>
</evidence>